<keyword evidence="7" id="KW-0479">Metal-binding</keyword>
<feature type="binding site" evidence="7">
    <location>
        <position position="81"/>
    </location>
    <ligand>
        <name>Zn(2+)</name>
        <dbReference type="ChEBI" id="CHEBI:29105"/>
    </ligand>
</feature>
<dbReference type="InterPro" id="IPR043135">
    <property type="entry name" value="Fur_C"/>
</dbReference>
<dbReference type="Proteomes" id="UP000315995">
    <property type="component" value="Chromosome"/>
</dbReference>
<dbReference type="GO" id="GO:0045892">
    <property type="term" value="P:negative regulation of DNA-templated transcription"/>
    <property type="evidence" value="ECO:0007669"/>
    <property type="project" value="TreeGrafter"/>
</dbReference>
<dbReference type="GO" id="GO:0003700">
    <property type="term" value="F:DNA-binding transcription factor activity"/>
    <property type="evidence" value="ECO:0007669"/>
    <property type="project" value="InterPro"/>
</dbReference>
<evidence type="ECO:0000256" key="2">
    <source>
        <dbReference type="ARBA" id="ARBA00022491"/>
    </source>
</evidence>
<dbReference type="Gene3D" id="3.30.1490.190">
    <property type="match status" value="1"/>
</dbReference>
<evidence type="ECO:0000256" key="4">
    <source>
        <dbReference type="ARBA" id="ARBA00023015"/>
    </source>
</evidence>
<evidence type="ECO:0000256" key="7">
    <source>
        <dbReference type="PIRSR" id="PIRSR602481-1"/>
    </source>
</evidence>
<name>A0A4Y6PXR0_PERCE</name>
<keyword evidence="10" id="KW-1185">Reference proteome</keyword>
<accession>A0A4Y6PXR0</accession>
<evidence type="ECO:0000256" key="3">
    <source>
        <dbReference type="ARBA" id="ARBA00022833"/>
    </source>
</evidence>
<dbReference type="AlphaFoldDB" id="A0A4Y6PXR0"/>
<keyword evidence="8" id="KW-0408">Iron</keyword>
<feature type="binding site" evidence="7">
    <location>
        <position position="120"/>
    </location>
    <ligand>
        <name>Zn(2+)</name>
        <dbReference type="ChEBI" id="CHEBI:29105"/>
    </ligand>
</feature>
<protein>
    <submittedName>
        <fullName evidence="9">Transcriptional repressor</fullName>
    </submittedName>
</protein>
<feature type="binding site" evidence="8">
    <location>
        <position position="109"/>
    </location>
    <ligand>
        <name>Fe cation</name>
        <dbReference type="ChEBI" id="CHEBI:24875"/>
    </ligand>
</feature>
<evidence type="ECO:0000256" key="5">
    <source>
        <dbReference type="ARBA" id="ARBA00023125"/>
    </source>
</evidence>
<keyword evidence="5" id="KW-0238">DNA-binding</keyword>
<dbReference type="GO" id="GO:0008270">
    <property type="term" value="F:zinc ion binding"/>
    <property type="evidence" value="ECO:0007669"/>
    <property type="project" value="TreeGrafter"/>
</dbReference>
<reference evidence="9 10" key="1">
    <citation type="submission" date="2019-06" db="EMBL/GenBank/DDBJ databases">
        <title>Persicimonas caeni gen. nov., sp. nov., a predatory bacterium isolated from solar saltern.</title>
        <authorList>
            <person name="Wang S."/>
        </authorList>
    </citation>
    <scope>NUCLEOTIDE SEQUENCE [LARGE SCALE GENOMIC DNA]</scope>
    <source>
        <strain evidence="9 10">YN101</strain>
    </source>
</reference>
<dbReference type="Gene3D" id="1.10.10.10">
    <property type="entry name" value="Winged helix-like DNA-binding domain superfamily/Winged helix DNA-binding domain"/>
    <property type="match status" value="1"/>
</dbReference>
<dbReference type="InterPro" id="IPR036390">
    <property type="entry name" value="WH_DNA-bd_sf"/>
</dbReference>
<evidence type="ECO:0000256" key="6">
    <source>
        <dbReference type="ARBA" id="ARBA00023163"/>
    </source>
</evidence>
<feature type="binding site" evidence="7">
    <location>
        <position position="117"/>
    </location>
    <ligand>
        <name>Zn(2+)</name>
        <dbReference type="ChEBI" id="CHEBI:29105"/>
    </ligand>
</feature>
<dbReference type="Pfam" id="PF01475">
    <property type="entry name" value="FUR"/>
    <property type="match status" value="1"/>
</dbReference>
<comment type="cofactor">
    <cofactor evidence="7">
        <name>Zn(2+)</name>
        <dbReference type="ChEBI" id="CHEBI:29105"/>
    </cofactor>
    <text evidence="7">Binds 1 zinc ion per subunit.</text>
</comment>
<dbReference type="InterPro" id="IPR036388">
    <property type="entry name" value="WH-like_DNA-bd_sf"/>
</dbReference>
<gene>
    <name evidence="9" type="ORF">FIV42_20870</name>
</gene>
<dbReference type="GO" id="GO:1900376">
    <property type="term" value="P:regulation of secondary metabolite biosynthetic process"/>
    <property type="evidence" value="ECO:0007669"/>
    <property type="project" value="TreeGrafter"/>
</dbReference>
<evidence type="ECO:0000313" key="9">
    <source>
        <dbReference type="EMBL" id="QDG53106.1"/>
    </source>
</evidence>
<dbReference type="PANTHER" id="PTHR33202:SF22">
    <property type="entry name" value="HYDROGEN PEROXIDE SENSITIVE REPRESSOR"/>
    <property type="match status" value="1"/>
</dbReference>
<keyword evidence="3 7" id="KW-0862">Zinc</keyword>
<keyword evidence="2" id="KW-0678">Repressor</keyword>
<dbReference type="CDD" id="cd07153">
    <property type="entry name" value="Fur_like"/>
    <property type="match status" value="1"/>
</dbReference>
<evidence type="ECO:0000256" key="1">
    <source>
        <dbReference type="ARBA" id="ARBA00007957"/>
    </source>
</evidence>
<dbReference type="EMBL" id="CP041186">
    <property type="protein sequence ID" value="QDG53106.1"/>
    <property type="molecule type" value="Genomic_DNA"/>
</dbReference>
<keyword evidence="4" id="KW-0805">Transcription regulation</keyword>
<keyword evidence="6" id="KW-0804">Transcription</keyword>
<feature type="binding site" evidence="8">
    <location>
        <position position="75"/>
    </location>
    <ligand>
        <name>Fe cation</name>
        <dbReference type="ChEBI" id="CHEBI:24875"/>
    </ligand>
</feature>
<organism evidence="9 10">
    <name type="scientific">Persicimonas caeni</name>
    <dbReference type="NCBI Taxonomy" id="2292766"/>
    <lineage>
        <taxon>Bacteria</taxon>
        <taxon>Deltaproteobacteria</taxon>
        <taxon>Bradymonadales</taxon>
        <taxon>Bradymonadaceae</taxon>
        <taxon>Persicimonas</taxon>
    </lineage>
</organism>
<feature type="binding site" evidence="7">
    <location>
        <position position="84"/>
    </location>
    <ligand>
        <name>Zn(2+)</name>
        <dbReference type="ChEBI" id="CHEBI:29105"/>
    </ligand>
</feature>
<accession>A0A5B8YAI2</accession>
<dbReference type="RefSeq" id="WP_141199567.1">
    <property type="nucleotide sequence ID" value="NZ_CP041186.1"/>
</dbReference>
<dbReference type="OrthoDB" id="8659436at2"/>
<dbReference type="PANTHER" id="PTHR33202">
    <property type="entry name" value="ZINC UPTAKE REGULATION PROTEIN"/>
    <property type="match status" value="1"/>
</dbReference>
<evidence type="ECO:0000256" key="8">
    <source>
        <dbReference type="PIRSR" id="PIRSR602481-2"/>
    </source>
</evidence>
<dbReference type="SUPFAM" id="SSF46785">
    <property type="entry name" value="Winged helix' DNA-binding domain"/>
    <property type="match status" value="1"/>
</dbReference>
<evidence type="ECO:0000313" key="10">
    <source>
        <dbReference type="Proteomes" id="UP000315995"/>
    </source>
</evidence>
<proteinExistence type="inferred from homology"/>
<sequence>MERRTEQREAMKKVFDEAKRPLTAQEVLDLAQEHVPGLGIATVYRNLKAFVDEGVLTPVDLPGEPSRYESVDLEHHHHFQCDACGLVFDIPGCPNIKSIVPEDYEVTRHEILMYGVCPTCKAA</sequence>
<comment type="cofactor">
    <cofactor evidence="8">
        <name>Mn(2+)</name>
        <dbReference type="ChEBI" id="CHEBI:29035"/>
    </cofactor>
    <cofactor evidence="8">
        <name>Fe(2+)</name>
        <dbReference type="ChEBI" id="CHEBI:29033"/>
    </cofactor>
    <text evidence="8">Binds 1 Mn(2+) or Fe(2+) ion per subunit.</text>
</comment>
<dbReference type="GO" id="GO:0000976">
    <property type="term" value="F:transcription cis-regulatory region binding"/>
    <property type="evidence" value="ECO:0007669"/>
    <property type="project" value="TreeGrafter"/>
</dbReference>
<comment type="similarity">
    <text evidence="1">Belongs to the Fur family.</text>
</comment>
<dbReference type="InterPro" id="IPR002481">
    <property type="entry name" value="FUR"/>
</dbReference>